<dbReference type="Pfam" id="PF07645">
    <property type="entry name" value="EGF_CA"/>
    <property type="match status" value="6"/>
</dbReference>
<dbReference type="InterPro" id="IPR006605">
    <property type="entry name" value="G2_nidogen/fibulin_G2F"/>
</dbReference>
<keyword evidence="8 10" id="KW-1015">Disulfide bond</keyword>
<dbReference type="InterPro" id="IPR013098">
    <property type="entry name" value="Ig_I-set"/>
</dbReference>
<evidence type="ECO:0000256" key="7">
    <source>
        <dbReference type="ARBA" id="ARBA00022837"/>
    </source>
</evidence>
<dbReference type="Proteomes" id="UP001652624">
    <property type="component" value="Chromosome 9"/>
</dbReference>
<evidence type="ECO:0000313" key="15">
    <source>
        <dbReference type="Proteomes" id="UP001652624"/>
    </source>
</evidence>
<feature type="disulfide bond" evidence="10">
    <location>
        <begin position="5423"/>
        <end position="5433"/>
    </location>
</feature>
<dbReference type="InterPro" id="IPR013783">
    <property type="entry name" value="Ig-like_fold"/>
</dbReference>
<feature type="domain" description="Ig-like" evidence="13">
    <location>
        <begin position="3378"/>
        <end position="3467"/>
    </location>
</feature>
<dbReference type="SMART" id="SM00181">
    <property type="entry name" value="EGF"/>
    <property type="match status" value="8"/>
</dbReference>
<keyword evidence="6" id="KW-0677">Repeat</keyword>
<feature type="domain" description="Ig-like" evidence="13">
    <location>
        <begin position="1679"/>
        <end position="1768"/>
    </location>
</feature>
<feature type="domain" description="Ig-like" evidence="13">
    <location>
        <begin position="2611"/>
        <end position="2700"/>
    </location>
</feature>
<dbReference type="PROSITE" id="PS50835">
    <property type="entry name" value="IG_LIKE"/>
    <property type="match status" value="44"/>
</dbReference>
<feature type="domain" description="Ig-like" evidence="13">
    <location>
        <begin position="1299"/>
        <end position="1393"/>
    </location>
</feature>
<feature type="disulfide bond" evidence="10">
    <location>
        <begin position="5663"/>
        <end position="5673"/>
    </location>
</feature>
<comment type="caution">
    <text evidence="10">Lacks conserved residue(s) required for the propagation of feature annotation.</text>
</comment>
<feature type="domain" description="Ig-like" evidence="13">
    <location>
        <begin position="3283"/>
        <end position="3373"/>
    </location>
</feature>
<evidence type="ECO:0000259" key="13">
    <source>
        <dbReference type="PROSITE" id="PS50835"/>
    </source>
</evidence>
<dbReference type="InterPro" id="IPR036465">
    <property type="entry name" value="vWFA_dom_sf"/>
</dbReference>
<feature type="domain" description="Ig-like" evidence="13">
    <location>
        <begin position="4667"/>
        <end position="4754"/>
    </location>
</feature>
<feature type="domain" description="Ig-like" evidence="13">
    <location>
        <begin position="4215"/>
        <end position="4303"/>
    </location>
</feature>
<feature type="domain" description="Ig-like" evidence="13">
    <location>
        <begin position="2053"/>
        <end position="2139"/>
    </location>
</feature>
<dbReference type="SMART" id="SM00682">
    <property type="entry name" value="G2F"/>
    <property type="match status" value="1"/>
</dbReference>
<evidence type="ECO:0000256" key="2">
    <source>
        <dbReference type="ARBA" id="ARBA00022525"/>
    </source>
</evidence>
<feature type="domain" description="Ig-like" evidence="13">
    <location>
        <begin position="2705"/>
        <end position="2793"/>
    </location>
</feature>
<feature type="domain" description="Ig-like" evidence="13">
    <location>
        <begin position="747"/>
        <end position="834"/>
    </location>
</feature>
<dbReference type="CDD" id="cd00255">
    <property type="entry name" value="nidG2"/>
    <property type="match status" value="1"/>
</dbReference>
<dbReference type="InterPro" id="IPR000742">
    <property type="entry name" value="EGF"/>
</dbReference>
<dbReference type="InterPro" id="IPR050958">
    <property type="entry name" value="Cell_Adh-Cytoskel_Orgn"/>
</dbReference>
<feature type="domain" description="Ig-like" evidence="13">
    <location>
        <begin position="2517"/>
        <end position="2606"/>
    </location>
</feature>
<feature type="domain" description="Ig-like" evidence="13">
    <location>
        <begin position="4575"/>
        <end position="4662"/>
    </location>
</feature>
<feature type="region of interest" description="Disordered" evidence="11">
    <location>
        <begin position="40"/>
        <end position="142"/>
    </location>
</feature>
<keyword evidence="9" id="KW-0325">Glycoprotein</keyword>
<dbReference type="InterPro" id="IPR000152">
    <property type="entry name" value="EGF-type_Asp/Asn_hydroxyl_site"/>
</dbReference>
<feature type="domain" description="Ig-like" evidence="13">
    <location>
        <begin position="2422"/>
        <end position="2512"/>
    </location>
</feature>
<dbReference type="Pfam" id="PF25106">
    <property type="entry name" value="VWA_4"/>
    <property type="match status" value="1"/>
</dbReference>
<dbReference type="PANTHER" id="PTHR45080">
    <property type="entry name" value="CONTACTIN 5"/>
    <property type="match status" value="1"/>
</dbReference>
<feature type="domain" description="Ig-like" evidence="13">
    <location>
        <begin position="658"/>
        <end position="744"/>
    </location>
</feature>
<feature type="domain" description="Ig-like" evidence="13">
    <location>
        <begin position="1865"/>
        <end position="1951"/>
    </location>
</feature>
<dbReference type="Gene3D" id="2.10.25.10">
    <property type="entry name" value="Laminin"/>
    <property type="match status" value="8"/>
</dbReference>
<keyword evidence="2" id="KW-0964">Secreted</keyword>
<dbReference type="PROSITE" id="PS01187">
    <property type="entry name" value="EGF_CA"/>
    <property type="match status" value="4"/>
</dbReference>
<feature type="domain" description="Ig-like" evidence="13">
    <location>
        <begin position="1773"/>
        <end position="1861"/>
    </location>
</feature>
<dbReference type="InterPro" id="IPR001881">
    <property type="entry name" value="EGF-like_Ca-bd_dom"/>
</dbReference>
<feature type="domain" description="Ig-like" evidence="13">
    <location>
        <begin position="4396"/>
        <end position="4482"/>
    </location>
</feature>
<dbReference type="InterPro" id="IPR003599">
    <property type="entry name" value="Ig_sub"/>
</dbReference>
<dbReference type="Pfam" id="PF12662">
    <property type="entry name" value="cEGF"/>
    <property type="match status" value="1"/>
</dbReference>
<keyword evidence="7" id="KW-0106">Calcium</keyword>
<dbReference type="InterPro" id="IPR036179">
    <property type="entry name" value="Ig-like_dom_sf"/>
</dbReference>
<feature type="domain" description="Ig-like" evidence="13">
    <location>
        <begin position="1117"/>
        <end position="1203"/>
    </location>
</feature>
<dbReference type="CDD" id="cd00198">
    <property type="entry name" value="vWFA"/>
    <property type="match status" value="1"/>
</dbReference>
<evidence type="ECO:0000256" key="1">
    <source>
        <dbReference type="ARBA" id="ARBA00004498"/>
    </source>
</evidence>
<dbReference type="InterPro" id="IPR056475">
    <property type="entry name" value="GBD_Hemicentin/VWA7"/>
</dbReference>
<dbReference type="SUPFAM" id="SSF48726">
    <property type="entry name" value="Immunoglobulin"/>
    <property type="match status" value="44"/>
</dbReference>
<feature type="domain" description="Ig-like" evidence="13">
    <location>
        <begin position="3472"/>
        <end position="3562"/>
    </location>
</feature>
<dbReference type="SUPFAM" id="SSF57184">
    <property type="entry name" value="Growth factor receptor domain"/>
    <property type="match status" value="3"/>
</dbReference>
<feature type="domain" description="Ig-like" evidence="13">
    <location>
        <begin position="2239"/>
        <end position="2324"/>
    </location>
</feature>
<evidence type="ECO:0000256" key="6">
    <source>
        <dbReference type="ARBA" id="ARBA00022737"/>
    </source>
</evidence>
<evidence type="ECO:0000256" key="8">
    <source>
        <dbReference type="ARBA" id="ARBA00023157"/>
    </source>
</evidence>
<feature type="disulfide bond" evidence="10">
    <location>
        <begin position="5338"/>
        <end position="5348"/>
    </location>
</feature>
<evidence type="ECO:0000256" key="11">
    <source>
        <dbReference type="SAM" id="MobiDB-lite"/>
    </source>
</evidence>
<feature type="domain" description="EGF-like" evidence="12">
    <location>
        <begin position="5542"/>
        <end position="5582"/>
    </location>
</feature>
<gene>
    <name evidence="16" type="primary">HMCN1</name>
</gene>
<dbReference type="Pfam" id="PF07679">
    <property type="entry name" value="I-set"/>
    <property type="match status" value="35"/>
</dbReference>
<dbReference type="Pfam" id="PF13927">
    <property type="entry name" value="Ig_3"/>
    <property type="match status" value="8"/>
</dbReference>
<feature type="domain" description="EGF-like" evidence="12">
    <location>
        <begin position="5659"/>
        <end position="5698"/>
    </location>
</feature>
<dbReference type="InterPro" id="IPR018097">
    <property type="entry name" value="EGF_Ca-bd_CS"/>
</dbReference>
<evidence type="ECO:0000259" key="12">
    <source>
        <dbReference type="PROSITE" id="PS50026"/>
    </source>
</evidence>
<feature type="domain" description="Ig-like" evidence="13">
    <location>
        <begin position="3754"/>
        <end position="3842"/>
    </location>
</feature>
<organism evidence="15 16">
    <name type="scientific">Erinaceus europaeus</name>
    <name type="common">Western European hedgehog</name>
    <dbReference type="NCBI Taxonomy" id="9365"/>
    <lineage>
        <taxon>Eukaryota</taxon>
        <taxon>Metazoa</taxon>
        <taxon>Chordata</taxon>
        <taxon>Craniata</taxon>
        <taxon>Vertebrata</taxon>
        <taxon>Euteleostomi</taxon>
        <taxon>Mammalia</taxon>
        <taxon>Eutheria</taxon>
        <taxon>Laurasiatheria</taxon>
        <taxon>Eulipotyphla</taxon>
        <taxon>Erinaceidae</taxon>
        <taxon>Erinaceinae</taxon>
        <taxon>Erinaceus</taxon>
    </lineage>
</organism>
<dbReference type="PROSITE" id="PS50993">
    <property type="entry name" value="NIDOGEN_G2"/>
    <property type="match status" value="1"/>
</dbReference>
<evidence type="ECO:0000256" key="4">
    <source>
        <dbReference type="ARBA" id="ARBA00022536"/>
    </source>
</evidence>
<dbReference type="SMART" id="SM00406">
    <property type="entry name" value="IGv"/>
    <property type="match status" value="14"/>
</dbReference>
<evidence type="ECO:0000256" key="5">
    <source>
        <dbReference type="ARBA" id="ARBA00022729"/>
    </source>
</evidence>
<protein>
    <submittedName>
        <fullName evidence="16">Hemicentin-1 isoform X1</fullName>
    </submittedName>
</protein>
<keyword evidence="5" id="KW-0732">Signal</keyword>
<feature type="domain" description="Ig-like" evidence="13">
    <location>
        <begin position="929"/>
        <end position="1015"/>
    </location>
</feature>
<feature type="domain" description="EGF-like" evidence="12">
    <location>
        <begin position="5419"/>
        <end position="5456"/>
    </location>
</feature>
<reference evidence="16" key="1">
    <citation type="submission" date="2025-08" db="UniProtKB">
        <authorList>
            <consortium name="RefSeq"/>
        </authorList>
    </citation>
    <scope>IDENTIFICATION</scope>
</reference>
<feature type="domain" description="Ig-like" evidence="13">
    <location>
        <begin position="4124"/>
        <end position="4210"/>
    </location>
</feature>
<dbReference type="InterPro" id="IPR026823">
    <property type="entry name" value="cEGF"/>
</dbReference>
<evidence type="ECO:0000259" key="14">
    <source>
        <dbReference type="PROSITE" id="PS50993"/>
    </source>
</evidence>
<evidence type="ECO:0000256" key="3">
    <source>
        <dbReference type="ARBA" id="ARBA00022530"/>
    </source>
</evidence>
<dbReference type="SUPFAM" id="SSF53300">
    <property type="entry name" value="vWA-like"/>
    <property type="match status" value="1"/>
</dbReference>
<dbReference type="InterPro" id="IPR036383">
    <property type="entry name" value="TSP1_rpt_sf"/>
</dbReference>
<feature type="domain" description="Ig-like" evidence="13">
    <location>
        <begin position="2893"/>
        <end position="2990"/>
    </location>
</feature>
<dbReference type="PANTHER" id="PTHR45080:SF28">
    <property type="entry name" value="HEMICENTIN-2"/>
    <property type="match status" value="1"/>
</dbReference>
<dbReference type="Gene3D" id="2.40.155.10">
    <property type="entry name" value="Green fluorescent protein"/>
    <property type="match status" value="1"/>
</dbReference>
<dbReference type="SMART" id="SM00408">
    <property type="entry name" value="IGc2"/>
    <property type="match status" value="44"/>
</dbReference>
<dbReference type="GeneID" id="103114186"/>
<dbReference type="SMART" id="SM00209">
    <property type="entry name" value="TSP1"/>
    <property type="match status" value="6"/>
</dbReference>
<feature type="region of interest" description="Disordered" evidence="11">
    <location>
        <begin position="203"/>
        <end position="224"/>
    </location>
</feature>
<feature type="domain" description="Ig-like" evidence="13">
    <location>
        <begin position="2993"/>
        <end position="3091"/>
    </location>
</feature>
<dbReference type="PROSITE" id="PS50026">
    <property type="entry name" value="EGF_3"/>
    <property type="match status" value="5"/>
</dbReference>
<feature type="domain" description="Ig-like" evidence="13">
    <location>
        <begin position="2798"/>
        <end position="2889"/>
    </location>
</feature>
<feature type="domain" description="Ig-like" evidence="13">
    <location>
        <begin position="4306"/>
        <end position="4391"/>
    </location>
</feature>
<dbReference type="SMART" id="SM00179">
    <property type="entry name" value="EGF_CA"/>
    <property type="match status" value="8"/>
</dbReference>
<dbReference type="InterPro" id="IPR000884">
    <property type="entry name" value="TSP1_rpt"/>
</dbReference>
<dbReference type="Pfam" id="PF07474">
    <property type="entry name" value="G2F"/>
    <property type="match status" value="1"/>
</dbReference>
<feature type="domain" description="Ig-like" evidence="13">
    <location>
        <begin position="1489"/>
        <end position="1581"/>
    </location>
</feature>
<dbReference type="Pfam" id="PF00090">
    <property type="entry name" value="TSP_1"/>
    <property type="match status" value="6"/>
</dbReference>
<evidence type="ECO:0000256" key="9">
    <source>
        <dbReference type="ARBA" id="ARBA00023180"/>
    </source>
</evidence>
<dbReference type="PROSITE" id="PS01186">
    <property type="entry name" value="EGF_2"/>
    <property type="match status" value="2"/>
</dbReference>
<dbReference type="PROSITE" id="PS00010">
    <property type="entry name" value="ASX_HYDROXYL"/>
    <property type="match status" value="5"/>
</dbReference>
<feature type="domain" description="Ig-like" evidence="13">
    <location>
        <begin position="1398"/>
        <end position="1484"/>
    </location>
</feature>
<dbReference type="Gene3D" id="3.40.50.410">
    <property type="entry name" value="von Willebrand factor, type A domain"/>
    <property type="match status" value="1"/>
</dbReference>
<feature type="domain" description="Ig-like" evidence="13">
    <location>
        <begin position="3940"/>
        <end position="4026"/>
    </location>
</feature>
<dbReference type="InterPro" id="IPR049883">
    <property type="entry name" value="NOTCH1_EGF-like"/>
</dbReference>
<dbReference type="RefSeq" id="XP_060053816.1">
    <property type="nucleotide sequence ID" value="XM_060197833.1"/>
</dbReference>
<feature type="domain" description="Ig-like" evidence="13">
    <location>
        <begin position="2331"/>
        <end position="2417"/>
    </location>
</feature>
<feature type="domain" description="Ig-like" evidence="13">
    <location>
        <begin position="4031"/>
        <end position="4119"/>
    </location>
</feature>
<dbReference type="InterPro" id="IPR056861">
    <property type="entry name" value="HMCN1-like_VWA"/>
</dbReference>
<feature type="domain" description="Ig-like" evidence="13">
    <location>
        <begin position="3095"/>
        <end position="3186"/>
    </location>
</feature>
<dbReference type="Pfam" id="PF23560">
    <property type="entry name" value="GBD_Hemicentin"/>
    <property type="match status" value="1"/>
</dbReference>
<keyword evidence="4 10" id="KW-0245">EGF-like domain</keyword>
<feature type="domain" description="Ig-like" evidence="13">
    <location>
        <begin position="2146"/>
        <end position="2234"/>
    </location>
</feature>
<proteinExistence type="predicted"/>
<dbReference type="Gene3D" id="2.60.40.10">
    <property type="entry name" value="Immunoglobulins"/>
    <property type="match status" value="44"/>
</dbReference>
<dbReference type="InterPro" id="IPR013106">
    <property type="entry name" value="Ig_V-set"/>
</dbReference>
<feature type="domain" description="Ig-like" evidence="13">
    <location>
        <begin position="3661"/>
        <end position="3743"/>
    </location>
</feature>
<dbReference type="SMART" id="SM00409">
    <property type="entry name" value="IG"/>
    <property type="match status" value="44"/>
</dbReference>
<name>A0ABM3XYB6_ERIEU</name>
<feature type="domain" description="Ig-like" evidence="13">
    <location>
        <begin position="3190"/>
        <end position="3278"/>
    </location>
</feature>
<sequence length="5862" mass="636849">MVSIQLHPSIVFPAYSFPFRSFPRPLPTPVAPRWPAPPIPQPFSVSSAPTRPGWRRGVQRGSEPPGCSRERCPSITSVLSRPGARRPPGEEELRGCRRAAAGTWAPPARPPPRHPPRWNGRPGAARRSGAQEAGLGTGEAVANQEARPRPLLWPGCSAGIRAGGRPGAWAVRSLFCAPAARRPAPRGSGAAVHFAPTAGRHCPAYPRDSPATSRGARSWSPRPLSGGTMGAGAVALAALLLCSLLHSARAQASPAPPGAEDIPEGASTLAFVFDVTGSMYDDLVQVIEGASKILETSLKRPKRPLFNFALVPFHDPEIGPVTITTDPKKFQYELRELYVQGGGDCPEMSIGAIKIALEISLPGSFIYVFTDARSKDYRLTHEVLQLIQQKQSQVVFVLTGDCDDRGHIGYKVYEEIASTSSGQVFHLDKKQVNEVLKWVEEAVQASKVHLLSTDHLEQAVNTWKIPFDPSLKEVTVSLSGPSPMIEIRNPLGKLIKNGFGLNELLNIHNSAKVVNVKEPEAGIWTVKISSNGRHSVRITGLSTIDFRAGFSQKPTLDFKKTASRPVQGIPNYVLLNTSGISIPARVDRLELLSVSGSTLKVIPVKYYPDRKPYGIWNISDFIPPKEAFFLRVTGYDKDDYLFQRVSSVSFSSIIPDAPKVTMPKKTPGYYLQLGQISCSIESLLPFTVSFVRNGVTLGVNQYLKESASVTWDIEKVTLSDEGTYQCIAVSSAGTGQAETFFDVSEPPPALQVPDNVTVSPGARAVLSCFVLGAVDYNLTWIRGDRDIRLTDPAGLRVLANLSLELRSVKLSDAGEYQCVVSNKGGSSSASVFLTVQEQPRVTVMPKNQSFTAGSEVSIMCSATGYPKPKISWTMNDMFIVGSHRYRMSSEGTLVIKNAVPKDEGIYGCLASNAAGTAKQISALRYIEAPKLIVVQSELLVATGDTTAMECKTSGVPPPQVKWFKGDLELRPSTFLITDPFLGLLKIPETQDLDAGDYMCVAINEAGRATGKITLDVGSPPVFIQEPSAMSVEIGSNVTLPCYVHGYPEPKVKWRRADNIPIFSRPFSVSSISQLRTGALYISNVWANDKGTYICEAENQFGKIQSQTTVTVTGLVAPLIGISPSVASVIEGQQLTLPCALLAGNPIPERRWIKNSAMLVPNPYITVRSDGSLHIERVRLLDGGAYTCVASNVAGTNNRTTRVDVHVLPTIQHGQQVLSTIEGVPITLPCKASGIPKPSIIWSKKGELISTSSAKFSVGADGSLYVASPGSEESGEYVCTATNTAGYAKRKVQLTVYVRPRVFGDQRGLSQDKPVEISVLAGQEVILPCEVKSLPPPIVTWAKETQLISPFSPRHTFLPSGSMKIINTRVSDSGMYLCVATNLAGNVTQSVKLNVHVPPKIQRGPKLLKIKVGQRVDIPCRAQGTPSPVVTWMKGDNIVLTDGIRHISSPDGTLSITQALLSDAGIYTCVATNIAGSEKTEITLQVQEPPTLEDLEPPFDTPFQERVANQRVAFPCPAKGTPKPVIKWLRNGRELTDREPGISILEDGTLLVIESITPHDNGEYICVAVNEAGTTERKYNLKVHVPPVIKDTELVANVSVPINQPTSLFCEVEGSPSPVIMWYKDDIQVTESSTVQLLNHGKTLKLFRVTPEDAGRYSCKAVNAAGTSQKYFNIDVLVPPTIIGASSPHEVSVILNQDTTLECQVRGTPFPVIHWFKDGKPLFLGDPNMELLDRGQMLYLKNARRSDKGRYHCAVSNAAGKQAKDIKLTVYIPPTIKGGNMTTEMSTLINTFLKLECETRGHPVPAITWYKDGQPVIANSQTLYIDKGYFLHIPRTQVSDSATYMCRAVSVAGTAEKSFHVDIYVPPTIEGDWSVPLRKQVVRGHSLSLECRAAGNPPPALTWLKDGVPVKASDNIHLEAGGKKLEILSALEADQGQYVCVATSVAGEKEIRYEVDVLVPPAVEGGDETSYFIVMVNNLLELDCQVTGSPPPTIMWLKDGQLIDERDGFTILLTGRKLVVAHAQVSDTGLYRCVATNTAGDHKKEFEVTVHVPPTIKSSGLIERAVVKYKPITLQCIAGGIPNPSITWLKDGQPVNTAQGNLKIQSSGRVLQIARALMEDAGRYTCVATNAAGEAQQHIQLFVQEPPSLEDAGKMLNETVVVNNPIQLECKATGNPLPAITWYKDNRPLLDSTSVTFLNRGQIVDLEKAQITDAGIYKCVAINAAGATELFYSLQVHVPPAISGSSNLMAVVVNHLVRLECEARGIPAPSLTWLKDGSPVSTFANGIQVLSGGRILALTSAQISDTGRYTCVAVNAAGEKQRDIDLRVYVPPNIVGEEQNVSVLIGQAVELLCQSDAIPPPTLAWLKDGRPLLKKPGLRISENASVLKIEDAQIQDTGRYTCEATNIAGKTEKNYNVNIWVPPNIYGSDELAQLTVIEGNLISLLCESSGSPPPNLIWKKKGSPVLEDSSGRIRTLSGGRQLQISIAEKSDVGLYTCVASNVAGMARKDYNLQVYIRPTIANSGSHPTEVTVTRGKSISLKCEVQGIPQPIVSWMKDGRPLTKEKGMEILDEGHILQLKNIHVSDTGRYVCVAANIAGMADRKYDLSVHTPPNIIGSHGTPENISVVEKNSVSLTCEASGIPLPSITWLKDGWPVSLSSSVRILSGGRMLRLMQTRREDAGHYTCVVRNAAGEERKAVNLSVLVPPQIVGENTFEDLKVKEKQSVTLTCEVTGMPVPEITWHKDGQLLQEDDTHHIMSGGRFLQITNAQVSHTGRYSCLASNTAGDKSKSFSLNVLVSPTIAGVDSDGSPEDVTVILNNPTSLVCEAYSYPPATITWFKDGTPLESNRNIRILPGGRTLQILNAQEDNAGRYSCVATNEAGETIKHYEVKVYIPPIINKGDLFGSGLSPKEVKIKVNNTLTLECEAYAIPSASLSWYKDGQPLKSDDHVNIAANGHTLQIKEAQISDTGRYTCVASNIAGEDELDFDVNIQVPPSFQKLWEMGNMLDTGRIGEAKDVIINNPISLYCETHAAPPPTLTWYKDGHPLTSSDRVLIMPGGRVLQIPRAQVEDAGRYTCVAVNEAGEDSLQYDVRVLLPPVIKGAKSDLPEEVIVLVNRSTRLECLSSGSPAPRNSWQKDGQPLLEDKHHKFLSNGRILQMLNTQITDIGRYVCVAENTAGSTKKYFNLNVHVPPSIIGPNRENLTVVVNNFISLTCEVSGFPPPDLSWLKNGQPIKLSTDALVVPGGRTLQIIRAKVADDGEYTCIAINQAGESKKTVSLTVYVPPSIKDHGSDSLSVVNVREGTSVSLECESNAVPPPVVSWYKNGQMITESTHLEILLGGQMLHIRKAEVSDTGQYVCKAINVAGRDDKNFHLNVYVPPSIEGPEREEVVETISNPVTLSCDATGIPPPTIVWIKNHKPIENSDSLEVHILSGGSKLQIARSQHSDTGNYTCIASNMEGKAQKNYFLSIQVPPNVAGAEIPSEISVLQGENVELVCSANGIPTPLIQWLRDGKPITGSEAERIRVTADGSTLNIFGALSLDTGKYTCVATNPAGEEDRIFNLNVYVPPAIRGNGEEGEKLMVLLDASINIECRTTGTPPPQINWLKNGLPLPLSSHIRLLSGGQVIRIVRAHVSDVATYTCVASNRAGVDTKHYGLQVWVPPNMDNGMGTEEITVVKGSSTSMTCFTDGTPTPSMSWLKDNQPLRLNSHMTTSTQGMVLQLIKADPEDSGKYTCTASNEAGEVSKNFILKVLEPPRINGSEEPLEISVIVNHLLELTCIASGIPAPKITWMKDGRPLPQTDQVQTFGGGEVLRISSAQVEDTGRYTCLASSPAGDDDKEHLVRVHVPPNIAGADESRDITVLRNRQVTLECKSDAVPPPVITWLKNGDRLQATPRVRILSGGRYLQINNADLDDTANFTCVASNIAGKTTREFVLTINVPPSIRSGPQSLVIHVNKSAVLECFTEGVPTPRITWRKDGAVLSGSHARYTILENGFLHIQSAQVIDTGRYLCMATNAAGTDRKRIDVQVHVPPSIALAPANITVTVNVQTTLACEAAGIPKPSIIWKKNGHLLNLDQNQNSYRLLSSGSLVIISPSVDDTAAYECTVTNDAGEDKRTVVLTVQVPPSIADEPADFLVTKHSPTVITCTASGVPFPSIYWTKNGVRLLPRGEGYRILSSGAIEIFTTQLNHAGRYTCVARNTAGSAHRHVTLHVQDPPVIQPQPSELDVILNNPILLPCEATGTPSPFITWQKEGISVITAGRSHTVLPSGDLQISRAVREDAGSYMCVAQNPAGTALGKIKLNVQVPPVISPHPKEYIVSVDKPISLLCEANGLPSPRIAWHKDGHEIVESIRQRILSSGALQIAFAQPNDAGQYTCLAANAAGSASMTTNLTVHVPPRIRNTEEQYTVKENSQATLPCVADGIPTPTINWRKDSVLFANLLGKYTVDPYGELILENVMPEDAGSYTCIAHNTAGEDTHTVSLTVHVLPAFTELPGDVSLNKGEQLRLNCRATGIPLPKLTWNFNNNIIPARFDSVTGHSELVIERVSKGDSGTYVCTAENSVGFVKAIGSVYVKEPPVFQDDYPSNWIEPLGGNAILNCEVKGDPAPTIQWSRKGVDIEISHRIRQLGNGSLAIYGTLNEDAGDYTCVAANEAGVVERSMSLTLQSPPVITVEPVETVVSAGGKVILNCQATGEPHPTITWSRQGHSLPWDERVSVLPNSSLYIAAAQKEDTSEYECVARNLMGSVLVRVPVIVQVHGGFSQWSTWRACSVTCGKGIQKRSRMCNNPLPVNGGKPCHGSDSEMRSCQHSPCPVDGRWSEWGPWEECTRSCGHGNRTRVRTCSNPPAQHGGRPCGGSAVDIIMCHIRPCPVHGSWSTWQPWGTCSRSCGEGTQTRTRLCNKPPPSFDGSYCTGPETQMQVCNARHCPVDGSWADWTSWSTCTVSCGGGTKQRTRDCSDPIPQHGGSPCEGTDVQIDFCNSDPCPTHGNWSPWSDWGMCSHTCGGGQMRRYRACDNPRPSNGGRACGGSDSQIQRCNTDLCPVDGSWGSWHSWSHCSVSCGGGEKTRRRLCNDPVPSQSGRPCAGDATQISRCNLQACPGGPQRARGSVIGNINDVEFGIAFLNATITDSPTSDTRIIHAQITNVPRSLGPTMRKIVSILNPIYWTTAKEIGEAVNGFTLANAVFKRETQVEFATGEILRMTHVARGLDSDGVLLLDIVVNGYVLQLQSPADVTIKDYTEDYIQTGPGQLYAHSTRLFTVDGLSVPYTWNHTVSYDAARGRMPFLVETLQASSVESAYNQIEETLGFKIRASISKGDHSNQCPSGFTLDPLGPFCADEDECTAGNPCSHICHNGMGTYSCSCPRGLTIAADGRTCQDIDECALGGHSCYPGQDCDNTIGSYRCVVRCGTGFRRTSDGLSCQDINECQESSPCHHRCFNAIGSFHCGCEPGYQLRGRKCFDVNECRQSVCRPDQHCKNTRGGYKCIDLCPHGMTKVENGTCIDIDECKDGTHQCRYNQICENTRGSYHCMCPRGYRSQGVGRPCVDFNECEQVPKPCAYQCSNTPGSFKCTCPPGQHLLGDGKSCAGLERLPSYGTQYSSYNYARFSPVRNNYQPQQHYRQFSHLYSSYSEYRNSRTSLSRTRRTFRKSCPEGSEASLGTCVDINECENRDACQHECRNTFGSYQCLCPPGYQLMLNGKTCQDVDECLEQNVRCGPNRLCFNMRGSYQCIDTPCPPNYQRDRVSGFCLKNCPPNDLECALSPYALEYKLVSLPFGIAANQDLIRLVAYTQDGVIHPRTTFLIVNEDQTIPFALRDENFKGVVYTTRPLQKPETYRVRVRALSYSANGTIEYQTTFIIYIAVSAYPY</sequence>
<dbReference type="PROSITE" id="PS50092">
    <property type="entry name" value="TSP1"/>
    <property type="match status" value="6"/>
</dbReference>
<comment type="subcellular location">
    <subcellularLocation>
        <location evidence="1">Secreted</location>
        <location evidence="1">Extracellular space</location>
        <location evidence="1">Extracellular matrix</location>
    </subcellularLocation>
</comment>
<feature type="domain" description="Ig-like" evidence="13">
    <location>
        <begin position="3847"/>
        <end position="3935"/>
    </location>
</feature>
<feature type="domain" description="Ig-like" evidence="13">
    <location>
        <begin position="4487"/>
        <end position="4571"/>
    </location>
</feature>
<dbReference type="InterPro" id="IPR003598">
    <property type="entry name" value="Ig_sub2"/>
</dbReference>
<feature type="domain" description="EGF-like" evidence="12">
    <location>
        <begin position="5499"/>
        <end position="5534"/>
    </location>
</feature>
<dbReference type="Gene3D" id="2.20.100.10">
    <property type="entry name" value="Thrombospondin type-1 (TSP1) repeat"/>
    <property type="match status" value="5"/>
</dbReference>
<feature type="domain" description="Ig-like" evidence="13">
    <location>
        <begin position="3566"/>
        <end position="3656"/>
    </location>
</feature>
<evidence type="ECO:0000256" key="10">
    <source>
        <dbReference type="PROSITE-ProRule" id="PRU00076"/>
    </source>
</evidence>
<keyword evidence="3" id="KW-0272">Extracellular matrix</keyword>
<feature type="domain" description="Ig-like" evidence="13">
    <location>
        <begin position="1020"/>
        <end position="1110"/>
    </location>
</feature>
<dbReference type="CDD" id="cd00096">
    <property type="entry name" value="Ig"/>
    <property type="match status" value="8"/>
</dbReference>
<feature type="domain" description="Ig-like" evidence="13">
    <location>
        <begin position="1585"/>
        <end position="1674"/>
    </location>
</feature>
<feature type="domain" description="Nidogen G2 beta-barrel" evidence="14">
    <location>
        <begin position="5098"/>
        <end position="5320"/>
    </location>
</feature>
<dbReference type="InterPro" id="IPR007110">
    <property type="entry name" value="Ig-like_dom"/>
</dbReference>
<evidence type="ECO:0000313" key="16">
    <source>
        <dbReference type="RefSeq" id="XP_060053816.1"/>
    </source>
</evidence>
<feature type="domain" description="EGF-like" evidence="12">
    <location>
        <begin position="5334"/>
        <end position="5373"/>
    </location>
</feature>
<feature type="domain" description="Ig-like" evidence="13">
    <location>
        <begin position="839"/>
        <end position="921"/>
    </location>
</feature>
<dbReference type="InterPro" id="IPR009030">
    <property type="entry name" value="Growth_fac_rcpt_cys_sf"/>
</dbReference>
<dbReference type="SUPFAM" id="SSF54511">
    <property type="entry name" value="GFP-like"/>
    <property type="match status" value="1"/>
</dbReference>
<keyword evidence="15" id="KW-1185">Reference proteome</keyword>
<dbReference type="InterPro" id="IPR009017">
    <property type="entry name" value="GFP"/>
</dbReference>
<dbReference type="CDD" id="cd00054">
    <property type="entry name" value="EGF_CA"/>
    <property type="match status" value="8"/>
</dbReference>
<feature type="domain" description="Ig-like" evidence="13">
    <location>
        <begin position="1960"/>
        <end position="2048"/>
    </location>
</feature>
<accession>A0ABM3XYB6</accession>
<dbReference type="SUPFAM" id="SSF82895">
    <property type="entry name" value="TSP-1 type 1 repeat"/>
    <property type="match status" value="6"/>
</dbReference>
<feature type="domain" description="Ig-like" evidence="13">
    <location>
        <begin position="1208"/>
        <end position="1294"/>
    </location>
</feature>